<organism evidence="1 2">
    <name type="scientific">Nitratidesulfovibrio vulgaris (strain ATCC 29579 / DSM 644 / CCUG 34227 / NCIMB 8303 / VKM B-1760 / Hildenborough)</name>
    <name type="common">Desulfovibrio vulgaris</name>
    <dbReference type="NCBI Taxonomy" id="882"/>
    <lineage>
        <taxon>Bacteria</taxon>
        <taxon>Pseudomonadati</taxon>
        <taxon>Thermodesulfobacteriota</taxon>
        <taxon>Desulfovibrionia</taxon>
        <taxon>Desulfovibrionales</taxon>
        <taxon>Desulfovibrionaceae</taxon>
        <taxon>Nitratidesulfovibrio</taxon>
    </lineage>
</organism>
<protein>
    <submittedName>
        <fullName evidence="1">Uncharacterized protein</fullName>
    </submittedName>
</protein>
<keyword evidence="2" id="KW-1185">Reference proteome</keyword>
<gene>
    <name evidence="1" type="ordered locus">DVU_2528</name>
</gene>
<name>Q728S5_NITV2</name>
<evidence type="ECO:0000313" key="1">
    <source>
        <dbReference type="EMBL" id="AAS97000.1"/>
    </source>
</evidence>
<dbReference type="EnsemblBacteria" id="AAS97000">
    <property type="protein sequence ID" value="AAS97000"/>
    <property type="gene ID" value="DVU_2528"/>
</dbReference>
<dbReference type="AlphaFoldDB" id="Q728S5"/>
<dbReference type="PaxDb" id="882-DVU_2528"/>
<reference evidence="1 2" key="1">
    <citation type="journal article" date="2004" name="Nat. Biotechnol.">
        <title>The genome sequence of the anaerobic, sulfate-reducing bacterium Desulfovibrio vulgaris Hildenborough.</title>
        <authorList>
            <person name="Heidelberg J.F."/>
            <person name="Seshadri R."/>
            <person name="Haveman S.A."/>
            <person name="Hemme C.L."/>
            <person name="Paulsen I.T."/>
            <person name="Kolonay J.F."/>
            <person name="Eisen J.A."/>
            <person name="Ward N."/>
            <person name="Methe B."/>
            <person name="Brinkac L.M."/>
            <person name="Daugherty S.C."/>
            <person name="Deboy R.T."/>
            <person name="Dodson R.J."/>
            <person name="Durkin A.S."/>
            <person name="Madupu R."/>
            <person name="Nelson W.C."/>
            <person name="Sullivan S.A."/>
            <person name="Fouts D."/>
            <person name="Haft D.H."/>
            <person name="Selengut J."/>
            <person name="Peterson J.D."/>
            <person name="Davidsen T.M."/>
            <person name="Zafar N."/>
            <person name="Zhou L."/>
            <person name="Radune D."/>
            <person name="Dimitrov G."/>
            <person name="Hance M."/>
            <person name="Tran K."/>
            <person name="Khouri H."/>
            <person name="Gill J."/>
            <person name="Utterback T.R."/>
            <person name="Feldblyum T.V."/>
            <person name="Wall J.D."/>
            <person name="Voordouw G."/>
            <person name="Fraser C.M."/>
        </authorList>
    </citation>
    <scope>NUCLEOTIDE SEQUENCE [LARGE SCALE GENOMIC DNA]</scope>
    <source>
        <strain evidence="2">ATCC 29579 / DSM 644 / NCIMB 8303 / VKM B-1760 / Hildenborough</strain>
    </source>
</reference>
<evidence type="ECO:0000313" key="2">
    <source>
        <dbReference type="Proteomes" id="UP000002194"/>
    </source>
</evidence>
<dbReference type="STRING" id="882.DVU_2528"/>
<dbReference type="HOGENOM" id="CLU_2842704_0_0_7"/>
<dbReference type="KEGG" id="dvu:DVU_2528"/>
<accession>Q728S5</accession>
<dbReference type="Proteomes" id="UP000002194">
    <property type="component" value="Chromosome"/>
</dbReference>
<sequence length="65" mass="7540">MQLWAWLCRTMDVACFGIASTQKYLWNRLCKWGGFGCTLRKTNLIVRCADCCGLCTIHCVDVYLW</sequence>
<proteinExistence type="predicted"/>
<dbReference type="EMBL" id="AE017285">
    <property type="protein sequence ID" value="AAS97000.1"/>
    <property type="molecule type" value="Genomic_DNA"/>
</dbReference>